<name>A0AAV4HYD8_9GAST</name>
<evidence type="ECO:0000313" key="1">
    <source>
        <dbReference type="EMBL" id="GFS03198.1"/>
    </source>
</evidence>
<accession>A0AAV4HYD8</accession>
<dbReference type="Proteomes" id="UP000762676">
    <property type="component" value="Unassembled WGS sequence"/>
</dbReference>
<evidence type="ECO:0000313" key="2">
    <source>
        <dbReference type="Proteomes" id="UP000762676"/>
    </source>
</evidence>
<organism evidence="1 2">
    <name type="scientific">Elysia marginata</name>
    <dbReference type="NCBI Taxonomy" id="1093978"/>
    <lineage>
        <taxon>Eukaryota</taxon>
        <taxon>Metazoa</taxon>
        <taxon>Spiralia</taxon>
        <taxon>Lophotrochozoa</taxon>
        <taxon>Mollusca</taxon>
        <taxon>Gastropoda</taxon>
        <taxon>Heterobranchia</taxon>
        <taxon>Euthyneura</taxon>
        <taxon>Panpulmonata</taxon>
        <taxon>Sacoglossa</taxon>
        <taxon>Placobranchoidea</taxon>
        <taxon>Plakobranchidae</taxon>
        <taxon>Elysia</taxon>
    </lineage>
</organism>
<keyword evidence="2" id="KW-1185">Reference proteome</keyword>
<reference evidence="1 2" key="1">
    <citation type="journal article" date="2021" name="Elife">
        <title>Chloroplast acquisition without the gene transfer in kleptoplastic sea slugs, Plakobranchus ocellatus.</title>
        <authorList>
            <person name="Maeda T."/>
            <person name="Takahashi S."/>
            <person name="Yoshida T."/>
            <person name="Shimamura S."/>
            <person name="Takaki Y."/>
            <person name="Nagai Y."/>
            <person name="Toyoda A."/>
            <person name="Suzuki Y."/>
            <person name="Arimoto A."/>
            <person name="Ishii H."/>
            <person name="Satoh N."/>
            <person name="Nishiyama T."/>
            <person name="Hasebe M."/>
            <person name="Maruyama T."/>
            <person name="Minagawa J."/>
            <person name="Obokata J."/>
            <person name="Shigenobu S."/>
        </authorList>
    </citation>
    <scope>NUCLEOTIDE SEQUENCE [LARGE SCALE GENOMIC DNA]</scope>
</reference>
<comment type="caution">
    <text evidence="1">The sequence shown here is derived from an EMBL/GenBank/DDBJ whole genome shotgun (WGS) entry which is preliminary data.</text>
</comment>
<sequence>MCKKDRIRQNSKPVCLHYGREERQLVHRLQTPIFLQILKENQAYGDNETEKSPHLIDGHWSPLKEEGLRAQLPVLQQLLSLHLQVSFCHKAGHHLISHHQLFIASG</sequence>
<proteinExistence type="predicted"/>
<protein>
    <submittedName>
        <fullName evidence="1">Uncharacterized protein</fullName>
    </submittedName>
</protein>
<gene>
    <name evidence="1" type="ORF">ElyMa_002882100</name>
</gene>
<dbReference type="EMBL" id="BMAT01005964">
    <property type="protein sequence ID" value="GFS03198.1"/>
    <property type="molecule type" value="Genomic_DNA"/>
</dbReference>
<dbReference type="AlphaFoldDB" id="A0AAV4HYD8"/>